<gene>
    <name evidence="2" type="ORF">GTA08_BOTSDO07566</name>
</gene>
<proteinExistence type="predicted"/>
<keyword evidence="3" id="KW-1185">Reference proteome</keyword>
<dbReference type="Proteomes" id="UP000572817">
    <property type="component" value="Unassembled WGS sequence"/>
</dbReference>
<sequence length="400" mass="45525">MSHESAFDSIIIQALPVDSRLEFVRQLWSPAQPTATTATRGNSIHAAAATFKLLSSSSPDDEKGGFVDYEPFFEYYLDQCTHALRDRGKHVSVRTHRDILEIAELVKNPANTREDVVRKLRLTAGCSKCGEDDDDASATSSCIAPDSPVTAKLAHAHANDESVYGSVDLVARLLTMANFGGLDAGLGPRGRLAWTDGSLGESVREYFDKTPTLTMKAVQLEKVFNARNLQRFTGMQIEWTDNLADHLRMCEFDKKIRLYHHVTFLENHKSEIIPQRLIHETLKTIDLLFPSSDAKARLWYEKHRLEYGLDPNAARHGSLRAEDRIIDNFYYWKDRICILKQEFDEGTPKTFQQWWYDRRSGPQWYTFWIAIIVLILTVFFGVVQSIEGALQVWKAFSSST</sequence>
<name>A0A8H4IP94_9PEZI</name>
<keyword evidence="1" id="KW-0812">Transmembrane</keyword>
<protein>
    <submittedName>
        <fullName evidence="2">Uncharacterized protein</fullName>
    </submittedName>
</protein>
<evidence type="ECO:0000256" key="1">
    <source>
        <dbReference type="SAM" id="Phobius"/>
    </source>
</evidence>
<keyword evidence="1" id="KW-1133">Transmembrane helix</keyword>
<accession>A0A8H4IP94</accession>
<dbReference type="OrthoDB" id="5428890at2759"/>
<dbReference type="AlphaFoldDB" id="A0A8H4IP94"/>
<reference evidence="2" key="1">
    <citation type="submission" date="2020-04" db="EMBL/GenBank/DDBJ databases">
        <title>Genome Assembly and Annotation of Botryosphaeria dothidea sdau 11-99, a Latent Pathogen of Apple Fruit Ring Rot in China.</title>
        <authorList>
            <person name="Yu C."/>
            <person name="Diao Y."/>
            <person name="Lu Q."/>
            <person name="Zhao J."/>
            <person name="Cui S."/>
            <person name="Peng C."/>
            <person name="He B."/>
            <person name="Liu H."/>
        </authorList>
    </citation>
    <scope>NUCLEOTIDE SEQUENCE [LARGE SCALE GENOMIC DNA]</scope>
    <source>
        <strain evidence="2">Sdau11-99</strain>
    </source>
</reference>
<feature type="transmembrane region" description="Helical" evidence="1">
    <location>
        <begin position="364"/>
        <end position="383"/>
    </location>
</feature>
<comment type="caution">
    <text evidence="2">The sequence shown here is derived from an EMBL/GenBank/DDBJ whole genome shotgun (WGS) entry which is preliminary data.</text>
</comment>
<keyword evidence="1" id="KW-0472">Membrane</keyword>
<evidence type="ECO:0000313" key="3">
    <source>
        <dbReference type="Proteomes" id="UP000572817"/>
    </source>
</evidence>
<evidence type="ECO:0000313" key="2">
    <source>
        <dbReference type="EMBL" id="KAF4304787.1"/>
    </source>
</evidence>
<dbReference type="EMBL" id="WWBZ02000051">
    <property type="protein sequence ID" value="KAF4304787.1"/>
    <property type="molecule type" value="Genomic_DNA"/>
</dbReference>
<organism evidence="2 3">
    <name type="scientific">Botryosphaeria dothidea</name>
    <dbReference type="NCBI Taxonomy" id="55169"/>
    <lineage>
        <taxon>Eukaryota</taxon>
        <taxon>Fungi</taxon>
        <taxon>Dikarya</taxon>
        <taxon>Ascomycota</taxon>
        <taxon>Pezizomycotina</taxon>
        <taxon>Dothideomycetes</taxon>
        <taxon>Dothideomycetes incertae sedis</taxon>
        <taxon>Botryosphaeriales</taxon>
        <taxon>Botryosphaeriaceae</taxon>
        <taxon>Botryosphaeria</taxon>
    </lineage>
</organism>